<dbReference type="SMART" id="SM00444">
    <property type="entry name" value="GYF"/>
    <property type="match status" value="1"/>
</dbReference>
<reference evidence="3" key="1">
    <citation type="journal article" date="2019" name="Environ. Microbiol.">
        <title>Fungal ecological strategies reflected in gene transcription - a case study of two litter decomposers.</title>
        <authorList>
            <person name="Barbi F."/>
            <person name="Kohler A."/>
            <person name="Barry K."/>
            <person name="Baskaran P."/>
            <person name="Daum C."/>
            <person name="Fauchery L."/>
            <person name="Ihrmark K."/>
            <person name="Kuo A."/>
            <person name="LaButti K."/>
            <person name="Lipzen A."/>
            <person name="Morin E."/>
            <person name="Grigoriev I.V."/>
            <person name="Henrissat B."/>
            <person name="Lindahl B."/>
            <person name="Martin F."/>
        </authorList>
    </citation>
    <scope>NUCLEOTIDE SEQUENCE</scope>
    <source>
        <strain evidence="3">JB14</strain>
    </source>
</reference>
<evidence type="ECO:0000256" key="1">
    <source>
        <dbReference type="SAM" id="MobiDB-lite"/>
    </source>
</evidence>
<keyword evidence="4" id="KW-1185">Reference proteome</keyword>
<proteinExistence type="predicted"/>
<organism evidence="3 4">
    <name type="scientific">Gymnopus androsaceus JB14</name>
    <dbReference type="NCBI Taxonomy" id="1447944"/>
    <lineage>
        <taxon>Eukaryota</taxon>
        <taxon>Fungi</taxon>
        <taxon>Dikarya</taxon>
        <taxon>Basidiomycota</taxon>
        <taxon>Agaricomycotina</taxon>
        <taxon>Agaricomycetes</taxon>
        <taxon>Agaricomycetidae</taxon>
        <taxon>Agaricales</taxon>
        <taxon>Marasmiineae</taxon>
        <taxon>Omphalotaceae</taxon>
        <taxon>Gymnopus</taxon>
    </lineage>
</organism>
<dbReference type="InterPro" id="IPR003169">
    <property type="entry name" value="GYF"/>
</dbReference>
<dbReference type="OrthoDB" id="6415790at2759"/>
<evidence type="ECO:0000259" key="2">
    <source>
        <dbReference type="PROSITE" id="PS50829"/>
    </source>
</evidence>
<evidence type="ECO:0000313" key="4">
    <source>
        <dbReference type="Proteomes" id="UP000799118"/>
    </source>
</evidence>
<dbReference type="Proteomes" id="UP000799118">
    <property type="component" value="Unassembled WGS sequence"/>
</dbReference>
<dbReference type="AlphaFoldDB" id="A0A6A4I7C4"/>
<sequence length="237" mass="26486">MPTDALVSNSASIGPPTCILDLAMEWSYLDLQGQVQGPFKAWVMQIWSSEGYFTDSMRLKRTTFDTEWETFSELKRRAGNNSRVFLTSIPDPPGLTRQTASPTLYINPNYNSLFQPSPTSEASPALSGMSGFGIPSNDRGSTEPAPPTPPSISLPKKVPVIRHKPLKDTLVPSFVWVLPARDGTLKRSTLIRQEYYGAILSILQWIRDGHMLAEKQRLEMEQEHSSTRTDVEVKMEG</sequence>
<feature type="domain" description="GYF" evidence="2">
    <location>
        <begin position="23"/>
        <end position="79"/>
    </location>
</feature>
<protein>
    <recommendedName>
        <fullName evidence="2">GYF domain-containing protein</fullName>
    </recommendedName>
</protein>
<dbReference type="InterPro" id="IPR035445">
    <property type="entry name" value="GYF-like_dom_sf"/>
</dbReference>
<evidence type="ECO:0000313" key="3">
    <source>
        <dbReference type="EMBL" id="KAE9404967.1"/>
    </source>
</evidence>
<dbReference type="PROSITE" id="PS50829">
    <property type="entry name" value="GYF"/>
    <property type="match status" value="1"/>
</dbReference>
<dbReference type="SUPFAM" id="SSF55277">
    <property type="entry name" value="GYF domain"/>
    <property type="match status" value="1"/>
</dbReference>
<feature type="region of interest" description="Disordered" evidence="1">
    <location>
        <begin position="117"/>
        <end position="156"/>
    </location>
</feature>
<dbReference type="Pfam" id="PF02213">
    <property type="entry name" value="GYF"/>
    <property type="match status" value="1"/>
</dbReference>
<dbReference type="Gene3D" id="3.30.1490.40">
    <property type="match status" value="1"/>
</dbReference>
<gene>
    <name evidence="3" type="ORF">BT96DRAFT_853153</name>
</gene>
<accession>A0A6A4I7C4</accession>
<name>A0A6A4I7C4_9AGAR</name>
<dbReference type="EMBL" id="ML769412">
    <property type="protein sequence ID" value="KAE9404967.1"/>
    <property type="molecule type" value="Genomic_DNA"/>
</dbReference>